<organism evidence="10 11">
    <name type="scientific">Stichopus japonicus</name>
    <name type="common">Sea cucumber</name>
    <dbReference type="NCBI Taxonomy" id="307972"/>
    <lineage>
        <taxon>Eukaryota</taxon>
        <taxon>Metazoa</taxon>
        <taxon>Echinodermata</taxon>
        <taxon>Eleutherozoa</taxon>
        <taxon>Echinozoa</taxon>
        <taxon>Holothuroidea</taxon>
        <taxon>Aspidochirotacea</taxon>
        <taxon>Aspidochirotida</taxon>
        <taxon>Stichopodidae</taxon>
        <taxon>Apostichopus</taxon>
    </lineage>
</organism>
<accession>A0A2G8KMN1</accession>
<dbReference type="NCBIfam" id="TIGR01032">
    <property type="entry name" value="rplT_bact"/>
    <property type="match status" value="1"/>
</dbReference>
<evidence type="ECO:0000256" key="3">
    <source>
        <dbReference type="ARBA" id="ARBA00022884"/>
    </source>
</evidence>
<keyword evidence="5 9" id="KW-0687">Ribonucleoprotein</keyword>
<dbReference type="FunFam" id="1.10.1900.20:FF:000001">
    <property type="entry name" value="50S ribosomal protein L20"/>
    <property type="match status" value="1"/>
</dbReference>
<dbReference type="Pfam" id="PF00453">
    <property type="entry name" value="Ribosomal_L20"/>
    <property type="match status" value="1"/>
</dbReference>
<evidence type="ECO:0000313" key="11">
    <source>
        <dbReference type="Proteomes" id="UP000230750"/>
    </source>
</evidence>
<dbReference type="InterPro" id="IPR035566">
    <property type="entry name" value="Ribosomal_protein_bL20_C"/>
</dbReference>
<dbReference type="OrthoDB" id="10251781at2759"/>
<dbReference type="PRINTS" id="PR00062">
    <property type="entry name" value="RIBOSOMALL20"/>
</dbReference>
<evidence type="ECO:0000313" key="10">
    <source>
        <dbReference type="EMBL" id="PIK49263.1"/>
    </source>
</evidence>
<evidence type="ECO:0000256" key="7">
    <source>
        <dbReference type="ARBA" id="ARBA00072767"/>
    </source>
</evidence>
<dbReference type="Proteomes" id="UP000230750">
    <property type="component" value="Unassembled WGS sequence"/>
</dbReference>
<keyword evidence="3" id="KW-0694">RNA-binding</keyword>
<dbReference type="PROSITE" id="PS00937">
    <property type="entry name" value="RIBOSOMAL_L20"/>
    <property type="match status" value="1"/>
</dbReference>
<dbReference type="GO" id="GO:0006412">
    <property type="term" value="P:translation"/>
    <property type="evidence" value="ECO:0007669"/>
    <property type="project" value="InterPro"/>
</dbReference>
<dbReference type="STRING" id="307972.A0A2G8KMN1"/>
<dbReference type="AlphaFoldDB" id="A0A2G8KMN1"/>
<dbReference type="PANTHER" id="PTHR10986">
    <property type="entry name" value="39S RIBOSOMAL PROTEIN L20"/>
    <property type="match status" value="1"/>
</dbReference>
<comment type="similarity">
    <text evidence="1 9">Belongs to the bacterial ribosomal protein bL20 family.</text>
</comment>
<keyword evidence="11" id="KW-1185">Reference proteome</keyword>
<evidence type="ECO:0000256" key="6">
    <source>
        <dbReference type="ARBA" id="ARBA00035295"/>
    </source>
</evidence>
<dbReference type="GO" id="GO:0003735">
    <property type="term" value="F:structural constituent of ribosome"/>
    <property type="evidence" value="ECO:0007669"/>
    <property type="project" value="InterPro"/>
</dbReference>
<dbReference type="EMBL" id="MRZV01000474">
    <property type="protein sequence ID" value="PIK49263.1"/>
    <property type="molecule type" value="Genomic_DNA"/>
</dbReference>
<comment type="caution">
    <text evidence="10">The sequence shown here is derived from an EMBL/GenBank/DDBJ whole genome shotgun (WGS) entry which is preliminary data.</text>
</comment>
<keyword evidence="4 9" id="KW-0689">Ribosomal protein</keyword>
<dbReference type="Gene3D" id="1.10.1900.20">
    <property type="entry name" value="Ribosomal protein L20"/>
    <property type="match status" value="1"/>
</dbReference>
<evidence type="ECO:0000256" key="4">
    <source>
        <dbReference type="ARBA" id="ARBA00022980"/>
    </source>
</evidence>
<evidence type="ECO:0000256" key="2">
    <source>
        <dbReference type="ARBA" id="ARBA00022730"/>
    </source>
</evidence>
<dbReference type="CDD" id="cd07026">
    <property type="entry name" value="Ribosomal_L20"/>
    <property type="match status" value="1"/>
</dbReference>
<gene>
    <name evidence="10" type="ORF">BSL78_13887</name>
</gene>
<dbReference type="GO" id="GO:0019843">
    <property type="term" value="F:rRNA binding"/>
    <property type="evidence" value="ECO:0007669"/>
    <property type="project" value="UniProtKB-KW"/>
</dbReference>
<dbReference type="InterPro" id="IPR005813">
    <property type="entry name" value="Ribosomal_bL20"/>
</dbReference>
<dbReference type="SUPFAM" id="SSF74731">
    <property type="entry name" value="Ribosomal protein L20"/>
    <property type="match status" value="1"/>
</dbReference>
<evidence type="ECO:0000256" key="9">
    <source>
        <dbReference type="RuleBase" id="RU000561"/>
    </source>
</evidence>
<evidence type="ECO:0000256" key="8">
    <source>
        <dbReference type="ARBA" id="ARBA00076245"/>
    </source>
</evidence>
<dbReference type="InterPro" id="IPR049946">
    <property type="entry name" value="RIBOSOMAL_L20_CS"/>
</dbReference>
<sequence length="177" mass="20799">MVFLTATLQRQVVGQFKQGRDRYWRKKIIFDHAKHFYGRHRNCYSLTIRAVHRAWVYQNRYRHLKKNNLRKLWIVRLNAAAKEHGLKYSSFIGGLVQHHVALDRKILSQLAVYEPKTFQCLTELAKRKTEEGILSALVKNPDKVVNRLTTQQDLLEEGIRKLRLSSTQEAKKTTVTS</sequence>
<dbReference type="Gene3D" id="6.10.160.10">
    <property type="match status" value="1"/>
</dbReference>
<reference evidence="10 11" key="1">
    <citation type="journal article" date="2017" name="PLoS Biol.">
        <title>The sea cucumber genome provides insights into morphological evolution and visceral regeneration.</title>
        <authorList>
            <person name="Zhang X."/>
            <person name="Sun L."/>
            <person name="Yuan J."/>
            <person name="Sun Y."/>
            <person name="Gao Y."/>
            <person name="Zhang L."/>
            <person name="Li S."/>
            <person name="Dai H."/>
            <person name="Hamel J.F."/>
            <person name="Liu C."/>
            <person name="Yu Y."/>
            <person name="Liu S."/>
            <person name="Lin W."/>
            <person name="Guo K."/>
            <person name="Jin S."/>
            <person name="Xu P."/>
            <person name="Storey K.B."/>
            <person name="Huan P."/>
            <person name="Zhang T."/>
            <person name="Zhou Y."/>
            <person name="Zhang J."/>
            <person name="Lin C."/>
            <person name="Li X."/>
            <person name="Xing L."/>
            <person name="Huo D."/>
            <person name="Sun M."/>
            <person name="Wang L."/>
            <person name="Mercier A."/>
            <person name="Li F."/>
            <person name="Yang H."/>
            <person name="Xiang J."/>
        </authorList>
    </citation>
    <scope>NUCLEOTIDE SEQUENCE [LARGE SCALE GENOMIC DNA]</scope>
    <source>
        <strain evidence="10">Shaxun</strain>
        <tissue evidence="10">Muscle</tissue>
    </source>
</reference>
<dbReference type="HAMAP" id="MF_00382">
    <property type="entry name" value="Ribosomal_bL20"/>
    <property type="match status" value="1"/>
</dbReference>
<protein>
    <recommendedName>
        <fullName evidence="6">Large ribosomal subunit protein bL20c</fullName>
    </recommendedName>
    <alternativeName>
        <fullName evidence="8">39S ribosomal protein L20, mitochondrial</fullName>
    </alternativeName>
    <alternativeName>
        <fullName evidence="7">Large ribosomal subunit protein bL20m</fullName>
    </alternativeName>
</protein>
<proteinExistence type="inferred from homology"/>
<dbReference type="GO" id="GO:0005840">
    <property type="term" value="C:ribosome"/>
    <property type="evidence" value="ECO:0007669"/>
    <property type="project" value="UniProtKB-KW"/>
</dbReference>
<name>A0A2G8KMN1_STIJA</name>
<evidence type="ECO:0000256" key="1">
    <source>
        <dbReference type="ARBA" id="ARBA00007698"/>
    </source>
</evidence>
<keyword evidence="2" id="KW-0699">rRNA-binding</keyword>
<dbReference type="GO" id="GO:1990904">
    <property type="term" value="C:ribonucleoprotein complex"/>
    <property type="evidence" value="ECO:0007669"/>
    <property type="project" value="UniProtKB-KW"/>
</dbReference>
<evidence type="ECO:0000256" key="5">
    <source>
        <dbReference type="ARBA" id="ARBA00023274"/>
    </source>
</evidence>